<dbReference type="KEGG" id="mgik:GO620_003030"/>
<reference evidence="2 3" key="1">
    <citation type="submission" date="2020-12" db="EMBL/GenBank/DDBJ databases">
        <title>HMF7856_wgs.fasta genome submission.</title>
        <authorList>
            <person name="Kang H."/>
            <person name="Kim H."/>
            <person name="Joh K."/>
        </authorList>
    </citation>
    <scope>NUCLEOTIDE SEQUENCE [LARGE SCALE GENOMIC DNA]</scope>
    <source>
        <strain evidence="2 3">HMF7856</strain>
    </source>
</reference>
<keyword evidence="3" id="KW-1185">Reference proteome</keyword>
<dbReference type="EMBL" id="CP066775">
    <property type="protein sequence ID" value="QQL50445.1"/>
    <property type="molecule type" value="Genomic_DNA"/>
</dbReference>
<evidence type="ECO:0000313" key="3">
    <source>
        <dbReference type="Proteomes" id="UP000429232"/>
    </source>
</evidence>
<name>A0A6I4IML2_9SPHI</name>
<dbReference type="InterPro" id="IPR018490">
    <property type="entry name" value="cNMP-bd_dom_sf"/>
</dbReference>
<dbReference type="InterPro" id="IPR000595">
    <property type="entry name" value="cNMP-bd_dom"/>
</dbReference>
<dbReference type="RefSeq" id="WP_157522071.1">
    <property type="nucleotide sequence ID" value="NZ_CP066775.1"/>
</dbReference>
<evidence type="ECO:0000259" key="1">
    <source>
        <dbReference type="Pfam" id="PF00027"/>
    </source>
</evidence>
<evidence type="ECO:0000313" key="2">
    <source>
        <dbReference type="EMBL" id="QQL50445.1"/>
    </source>
</evidence>
<dbReference type="Proteomes" id="UP000429232">
    <property type="component" value="Chromosome"/>
</dbReference>
<dbReference type="CDD" id="cd00038">
    <property type="entry name" value="CAP_ED"/>
    <property type="match status" value="1"/>
</dbReference>
<sequence>MFAEFEKYLQQNTPLTAEEIDLFEKTAITRTIRRKEFLLRDGEIARHKVFVAKGMLRSYRTTPDGSEHIMQFSPEDSWCTDPESYNNGTPSRYNIDALETTEVLMWTRNDFNYLFERLPELRKHTEQLIQRNLFHTRERVFSAISASAEQRYDEFLVQYPGIINRVPLHMVASFLGVTRETLSRIRHAQVKQ</sequence>
<organism evidence="2 3">
    <name type="scientific">Mucilaginibacter ginkgonis</name>
    <dbReference type="NCBI Taxonomy" id="2682091"/>
    <lineage>
        <taxon>Bacteria</taxon>
        <taxon>Pseudomonadati</taxon>
        <taxon>Bacteroidota</taxon>
        <taxon>Sphingobacteriia</taxon>
        <taxon>Sphingobacteriales</taxon>
        <taxon>Sphingobacteriaceae</taxon>
        <taxon>Mucilaginibacter</taxon>
    </lineage>
</organism>
<dbReference type="AlphaFoldDB" id="A0A6I4IML2"/>
<dbReference type="Pfam" id="PF00027">
    <property type="entry name" value="cNMP_binding"/>
    <property type="match status" value="1"/>
</dbReference>
<proteinExistence type="predicted"/>
<gene>
    <name evidence="2" type="ORF">GO620_003030</name>
</gene>
<dbReference type="InterPro" id="IPR014710">
    <property type="entry name" value="RmlC-like_jellyroll"/>
</dbReference>
<protein>
    <submittedName>
        <fullName evidence="2">Crp/Fnr family transcriptional regulator</fullName>
    </submittedName>
</protein>
<dbReference type="SUPFAM" id="SSF51206">
    <property type="entry name" value="cAMP-binding domain-like"/>
    <property type="match status" value="1"/>
</dbReference>
<feature type="domain" description="Cyclic nucleotide-binding" evidence="1">
    <location>
        <begin position="30"/>
        <end position="117"/>
    </location>
</feature>
<accession>A0A6I4IML2</accession>
<dbReference type="Gene3D" id="2.60.120.10">
    <property type="entry name" value="Jelly Rolls"/>
    <property type="match status" value="1"/>
</dbReference>